<dbReference type="RefSeq" id="WP_106135361.1">
    <property type="nucleotide sequence ID" value="NZ_PVTR01000016.1"/>
</dbReference>
<name>A0A2T0WDV5_9BACT</name>
<keyword evidence="2" id="KW-1185">Reference proteome</keyword>
<evidence type="ECO:0000313" key="1">
    <source>
        <dbReference type="EMBL" id="PRY84890.1"/>
    </source>
</evidence>
<gene>
    <name evidence="1" type="ORF">CLW00_11649</name>
</gene>
<accession>A0A2T0WDV5</accession>
<dbReference type="OrthoDB" id="1374030at2"/>
<protein>
    <submittedName>
        <fullName evidence="1">Uncharacterized protein</fullName>
    </submittedName>
</protein>
<dbReference type="EMBL" id="PVTR01000016">
    <property type="protein sequence ID" value="PRY84890.1"/>
    <property type="molecule type" value="Genomic_DNA"/>
</dbReference>
<sequence length="141" mass="15798">MIKRILLGAIFLLTFLIGVLAVHIYMVTQPKKGAVPSLTMSRIDFSESLEPEEGKEIISILDQVEGIKDVRVNFSNGHIICLYDRKAQSPHDIVAILNQEFKHQASLYQPSDEMLAQSCPAIDKGSLTYKLGAFFQKSFQN</sequence>
<dbReference type="AlphaFoldDB" id="A0A2T0WDV5"/>
<dbReference type="Proteomes" id="UP000238157">
    <property type="component" value="Unassembled WGS sequence"/>
</dbReference>
<comment type="caution">
    <text evidence="1">The sequence shown here is derived from an EMBL/GenBank/DDBJ whole genome shotgun (WGS) entry which is preliminary data.</text>
</comment>
<organism evidence="1 2">
    <name type="scientific">Mongoliibacter ruber</name>
    <dbReference type="NCBI Taxonomy" id="1750599"/>
    <lineage>
        <taxon>Bacteria</taxon>
        <taxon>Pseudomonadati</taxon>
        <taxon>Bacteroidota</taxon>
        <taxon>Cytophagia</taxon>
        <taxon>Cytophagales</taxon>
        <taxon>Cyclobacteriaceae</taxon>
        <taxon>Mongoliibacter</taxon>
    </lineage>
</organism>
<proteinExistence type="predicted"/>
<reference evidence="1 2" key="1">
    <citation type="submission" date="2018-03" db="EMBL/GenBank/DDBJ databases">
        <title>Genomic Encyclopedia of Archaeal and Bacterial Type Strains, Phase II (KMG-II): from individual species to whole genera.</title>
        <authorList>
            <person name="Goeker M."/>
        </authorList>
    </citation>
    <scope>NUCLEOTIDE SEQUENCE [LARGE SCALE GENOMIC DNA]</scope>
    <source>
        <strain evidence="1 2">DSM 27929</strain>
    </source>
</reference>
<evidence type="ECO:0000313" key="2">
    <source>
        <dbReference type="Proteomes" id="UP000238157"/>
    </source>
</evidence>